<keyword evidence="2" id="KW-1185">Reference proteome</keyword>
<proteinExistence type="predicted"/>
<dbReference type="AlphaFoldDB" id="A0A8X7BD68"/>
<reference evidence="1" key="1">
    <citation type="submission" date="2020-08" db="EMBL/GenBank/DDBJ databases">
        <title>Multicomponent nature underlies the extraordinary mechanical properties of spider dragline silk.</title>
        <authorList>
            <person name="Kono N."/>
            <person name="Nakamura H."/>
            <person name="Mori M."/>
            <person name="Yoshida Y."/>
            <person name="Ohtoshi R."/>
            <person name="Malay A.D."/>
            <person name="Moran D.A.P."/>
            <person name="Tomita M."/>
            <person name="Numata K."/>
            <person name="Arakawa K."/>
        </authorList>
    </citation>
    <scope>NUCLEOTIDE SEQUENCE</scope>
</reference>
<evidence type="ECO:0000313" key="1">
    <source>
        <dbReference type="EMBL" id="GFY27330.1"/>
    </source>
</evidence>
<dbReference type="Proteomes" id="UP000887159">
    <property type="component" value="Unassembled WGS sequence"/>
</dbReference>
<accession>A0A8X7BD68</accession>
<sequence length="109" mass="12455">MEPDEENRISSSINHIKNLTLLTSSKYNELNGQVTLSEWTKTAPLKKLLMPNKLAHEERAGQILDGLIHGIEKSLVVFRTKNWGTLAKRRLAWKMFLEKAKNHPGLSSY</sequence>
<name>A0A8X7BD68_TRICX</name>
<dbReference type="EMBL" id="BMAU01021379">
    <property type="protein sequence ID" value="GFY27330.1"/>
    <property type="molecule type" value="Genomic_DNA"/>
</dbReference>
<gene>
    <name evidence="1" type="ORF">TNCV_2069501</name>
</gene>
<comment type="caution">
    <text evidence="1">The sequence shown here is derived from an EMBL/GenBank/DDBJ whole genome shotgun (WGS) entry which is preliminary data.</text>
</comment>
<evidence type="ECO:0000313" key="2">
    <source>
        <dbReference type="Proteomes" id="UP000887159"/>
    </source>
</evidence>
<protein>
    <submittedName>
        <fullName evidence="1">Uncharacterized protein</fullName>
    </submittedName>
</protein>
<organism evidence="1 2">
    <name type="scientific">Trichonephila clavipes</name>
    <name type="common">Golden silk orbweaver</name>
    <name type="synonym">Nephila clavipes</name>
    <dbReference type="NCBI Taxonomy" id="2585209"/>
    <lineage>
        <taxon>Eukaryota</taxon>
        <taxon>Metazoa</taxon>
        <taxon>Ecdysozoa</taxon>
        <taxon>Arthropoda</taxon>
        <taxon>Chelicerata</taxon>
        <taxon>Arachnida</taxon>
        <taxon>Araneae</taxon>
        <taxon>Araneomorphae</taxon>
        <taxon>Entelegynae</taxon>
        <taxon>Araneoidea</taxon>
        <taxon>Nephilidae</taxon>
        <taxon>Trichonephila</taxon>
    </lineage>
</organism>